<sequence>MSLGLPAKPAIDTTPVLLEGERVRLEPLTLDHLPELAEVAFEPTIWRWMSVWVTNDEELELFVAKALADARAGSAVVWVTRSKSDGKVAGATRLYDISQQHRTMELGFTWLHPNYHRTGVNVEAKYLQLGHAFQGMNAARVAFKTHHENMRSQRAIAALGAKPEGTFRNHMIMPDGSVRHSVWYSIIREEWPVVKASLEARLARHR</sequence>
<evidence type="ECO:0000313" key="2">
    <source>
        <dbReference type="EMBL" id="AXC10822.1"/>
    </source>
</evidence>
<dbReference type="KEGG" id="abas:ACPOL_1476"/>
<dbReference type="SUPFAM" id="SSF55729">
    <property type="entry name" value="Acyl-CoA N-acyltransferases (Nat)"/>
    <property type="match status" value="1"/>
</dbReference>
<dbReference type="PROSITE" id="PS51186">
    <property type="entry name" value="GNAT"/>
    <property type="match status" value="1"/>
</dbReference>
<dbReference type="Proteomes" id="UP000253606">
    <property type="component" value="Chromosome"/>
</dbReference>
<reference evidence="2 3" key="1">
    <citation type="journal article" date="2018" name="Front. Microbiol.">
        <title>Hydrolytic Capabilities as a Key to Environmental Success: Chitinolytic and Cellulolytic Acidobacteria From Acidic Sub-arctic Soils and Boreal Peatlands.</title>
        <authorList>
            <person name="Belova S.E."/>
            <person name="Ravin N.V."/>
            <person name="Pankratov T.A."/>
            <person name="Rakitin A.L."/>
            <person name="Ivanova A.A."/>
            <person name="Beletsky A.V."/>
            <person name="Mardanov A.V."/>
            <person name="Sinninghe Damste J.S."/>
            <person name="Dedysh S.N."/>
        </authorList>
    </citation>
    <scope>NUCLEOTIDE SEQUENCE [LARGE SCALE GENOMIC DNA]</scope>
    <source>
        <strain evidence="2 3">SBC82</strain>
    </source>
</reference>
<dbReference type="OrthoDB" id="9795199at2"/>
<evidence type="ECO:0000313" key="3">
    <source>
        <dbReference type="Proteomes" id="UP000253606"/>
    </source>
</evidence>
<dbReference type="EMBL" id="CP030840">
    <property type="protein sequence ID" value="AXC10822.1"/>
    <property type="molecule type" value="Genomic_DNA"/>
</dbReference>
<dbReference type="GO" id="GO:0016747">
    <property type="term" value="F:acyltransferase activity, transferring groups other than amino-acyl groups"/>
    <property type="evidence" value="ECO:0007669"/>
    <property type="project" value="InterPro"/>
</dbReference>
<accession>A0A2Z5FVP2</accession>
<keyword evidence="3" id="KW-1185">Reference proteome</keyword>
<feature type="domain" description="N-acetyltransferase" evidence="1">
    <location>
        <begin position="23"/>
        <end position="189"/>
    </location>
</feature>
<dbReference type="Gene3D" id="3.40.630.30">
    <property type="match status" value="1"/>
</dbReference>
<dbReference type="Pfam" id="PF13302">
    <property type="entry name" value="Acetyltransf_3"/>
    <property type="match status" value="1"/>
</dbReference>
<evidence type="ECO:0000259" key="1">
    <source>
        <dbReference type="PROSITE" id="PS51186"/>
    </source>
</evidence>
<dbReference type="AlphaFoldDB" id="A0A2Z5FVP2"/>
<dbReference type="PANTHER" id="PTHR43610:SF1">
    <property type="entry name" value="N-ACETYLTRANSFERASE DOMAIN-CONTAINING PROTEIN"/>
    <property type="match status" value="1"/>
</dbReference>
<gene>
    <name evidence="2" type="ORF">ACPOL_1476</name>
</gene>
<organism evidence="2 3">
    <name type="scientific">Acidisarcina polymorpha</name>
    <dbReference type="NCBI Taxonomy" id="2211140"/>
    <lineage>
        <taxon>Bacteria</taxon>
        <taxon>Pseudomonadati</taxon>
        <taxon>Acidobacteriota</taxon>
        <taxon>Terriglobia</taxon>
        <taxon>Terriglobales</taxon>
        <taxon>Acidobacteriaceae</taxon>
        <taxon>Acidisarcina</taxon>
    </lineage>
</organism>
<dbReference type="InterPro" id="IPR000182">
    <property type="entry name" value="GNAT_dom"/>
</dbReference>
<dbReference type="InterPro" id="IPR016181">
    <property type="entry name" value="Acyl_CoA_acyltransferase"/>
</dbReference>
<protein>
    <recommendedName>
        <fullName evidence="1">N-acetyltransferase domain-containing protein</fullName>
    </recommendedName>
</protein>
<proteinExistence type="predicted"/>
<dbReference type="RefSeq" id="WP_114206381.1">
    <property type="nucleotide sequence ID" value="NZ_CP030840.1"/>
</dbReference>
<dbReference type="PANTHER" id="PTHR43610">
    <property type="entry name" value="BLL6696 PROTEIN"/>
    <property type="match status" value="1"/>
</dbReference>
<name>A0A2Z5FVP2_9BACT</name>